<dbReference type="EMBL" id="JAFKCU010000001">
    <property type="protein sequence ID" value="MBN7814154.1"/>
    <property type="molecule type" value="Genomic_DNA"/>
</dbReference>
<gene>
    <name evidence="2" type="ORF">J0A69_01885</name>
</gene>
<proteinExistence type="predicted"/>
<feature type="compositionally biased region" description="Basic and acidic residues" evidence="1">
    <location>
        <begin position="1"/>
        <end position="15"/>
    </location>
</feature>
<accession>A0ABS3CC98</accession>
<evidence type="ECO:0000256" key="1">
    <source>
        <dbReference type="SAM" id="MobiDB-lite"/>
    </source>
</evidence>
<feature type="region of interest" description="Disordered" evidence="1">
    <location>
        <begin position="41"/>
        <end position="61"/>
    </location>
</feature>
<dbReference type="Proteomes" id="UP000664480">
    <property type="component" value="Unassembled WGS sequence"/>
</dbReference>
<evidence type="ECO:0000313" key="2">
    <source>
        <dbReference type="EMBL" id="MBN7814154.1"/>
    </source>
</evidence>
<dbReference type="RefSeq" id="WP_206584816.1">
    <property type="nucleotide sequence ID" value="NZ_JAFKCU010000001.1"/>
</dbReference>
<protein>
    <submittedName>
        <fullName evidence="2">Uncharacterized protein</fullName>
    </submittedName>
</protein>
<feature type="region of interest" description="Disordered" evidence="1">
    <location>
        <begin position="1"/>
        <end position="20"/>
    </location>
</feature>
<keyword evidence="3" id="KW-1185">Reference proteome</keyword>
<comment type="caution">
    <text evidence="2">The sequence shown here is derived from an EMBL/GenBank/DDBJ whole genome shotgun (WGS) entry which is preliminary data.</text>
</comment>
<name>A0ABS3CC98_9BACT</name>
<evidence type="ECO:0000313" key="3">
    <source>
        <dbReference type="Proteomes" id="UP000664480"/>
    </source>
</evidence>
<reference evidence="2 3" key="1">
    <citation type="submission" date="2021-03" db="EMBL/GenBank/DDBJ databases">
        <title>novel species isolated from a fishpond in China.</title>
        <authorList>
            <person name="Lu H."/>
            <person name="Cai Z."/>
        </authorList>
    </citation>
    <scope>NUCLEOTIDE SEQUENCE [LARGE SCALE GENOMIC DNA]</scope>
    <source>
        <strain evidence="2 3">YJ13C</strain>
    </source>
</reference>
<sequence>MKRKNPTKDKEFKEEDISEDLDLTQGMGIIPDDIPFTQNIGCVGGKTKSAKTSSKTKDEKS</sequence>
<organism evidence="2 3">
    <name type="scientific">Algoriphagus pacificus</name>
    <dbReference type="NCBI Taxonomy" id="2811234"/>
    <lineage>
        <taxon>Bacteria</taxon>
        <taxon>Pseudomonadati</taxon>
        <taxon>Bacteroidota</taxon>
        <taxon>Cytophagia</taxon>
        <taxon>Cytophagales</taxon>
        <taxon>Cyclobacteriaceae</taxon>
        <taxon>Algoriphagus</taxon>
    </lineage>
</organism>